<evidence type="ECO:0000313" key="1">
    <source>
        <dbReference type="EMBL" id="ADN18017.1"/>
    </source>
</evidence>
<keyword evidence="2" id="KW-1185">Reference proteome</keyword>
<dbReference type="EMBL" id="CP002199">
    <property type="protein sequence ID" value="ADN18017.1"/>
    <property type="molecule type" value="Genomic_DNA"/>
</dbReference>
<geneLocation type="plasmid" evidence="1 2">
    <name>Cy782201</name>
</geneLocation>
<sequence length="99" mass="11947">MSKFTDREDEITDWLSVVSLLSLEEFCRCWIPVIYGINEDDKKYRAACIDLLERIFNKQKKTIENWFWNPEMVPEYAQQQLGLLDRLWHIRQQVISPNP</sequence>
<dbReference type="Proteomes" id="UP000008206">
    <property type="component" value="Plasmid Cy782201"/>
</dbReference>
<organism evidence="1 2">
    <name type="scientific">Gloeothece verrucosa (strain PCC 7822)</name>
    <name type="common">Cyanothece sp. (strain PCC 7822)</name>
    <dbReference type="NCBI Taxonomy" id="497965"/>
    <lineage>
        <taxon>Bacteria</taxon>
        <taxon>Bacillati</taxon>
        <taxon>Cyanobacteriota</taxon>
        <taxon>Cyanophyceae</taxon>
        <taxon>Oscillatoriophycideae</taxon>
        <taxon>Chroococcales</taxon>
        <taxon>Aphanothecaceae</taxon>
        <taxon>Gloeothece</taxon>
        <taxon>Gloeothece verrucosa</taxon>
    </lineage>
</organism>
<dbReference type="AlphaFoldDB" id="E0UM37"/>
<dbReference type="KEGG" id="cyj:Cyan7822_6196"/>
<dbReference type="RefSeq" id="WP_013334767.1">
    <property type="nucleotide sequence ID" value="NC_014533.1"/>
</dbReference>
<proteinExistence type="predicted"/>
<reference evidence="2" key="1">
    <citation type="journal article" date="2011" name="MBio">
        <title>Novel metabolic attributes of the genus Cyanothece, comprising a group of unicellular nitrogen-fixing Cyanobacteria.</title>
        <authorList>
            <person name="Bandyopadhyay A."/>
            <person name="Elvitigala T."/>
            <person name="Welsh E."/>
            <person name="Stockel J."/>
            <person name="Liberton M."/>
            <person name="Min H."/>
            <person name="Sherman L.A."/>
            <person name="Pakrasi H.B."/>
        </authorList>
    </citation>
    <scope>NUCLEOTIDE SEQUENCE [LARGE SCALE GENOMIC DNA]</scope>
    <source>
        <strain evidence="2">PCC 7822</strain>
        <plasmid evidence="2">Cy782201</plasmid>
    </source>
</reference>
<dbReference type="OrthoDB" id="426051at2"/>
<keyword evidence="1" id="KW-0614">Plasmid</keyword>
<accession>E0UM37</accession>
<evidence type="ECO:0000313" key="2">
    <source>
        <dbReference type="Proteomes" id="UP000008206"/>
    </source>
</evidence>
<dbReference type="HOGENOM" id="CLU_2315607_0_0_3"/>
<protein>
    <submittedName>
        <fullName evidence="1">Uncharacterized protein</fullName>
    </submittedName>
</protein>
<name>E0UM37_GLOV7</name>
<gene>
    <name evidence="1" type="ordered locus">Cyan7822_6196</name>
</gene>